<accession>A0AAD6G2P0</accession>
<dbReference type="EMBL" id="JAPVEA010000006">
    <property type="protein sequence ID" value="KAJ5450639.1"/>
    <property type="molecule type" value="Genomic_DNA"/>
</dbReference>
<evidence type="ECO:0000313" key="2">
    <source>
        <dbReference type="Proteomes" id="UP001213681"/>
    </source>
</evidence>
<reference evidence="1" key="2">
    <citation type="journal article" date="2023" name="IMA Fungus">
        <title>Comparative genomic study of the Penicillium genus elucidates a diverse pangenome and 15 lateral gene transfer events.</title>
        <authorList>
            <person name="Petersen C."/>
            <person name="Sorensen T."/>
            <person name="Nielsen M.R."/>
            <person name="Sondergaard T.E."/>
            <person name="Sorensen J.L."/>
            <person name="Fitzpatrick D.A."/>
            <person name="Frisvad J.C."/>
            <person name="Nielsen K.L."/>
        </authorList>
    </citation>
    <scope>NUCLEOTIDE SEQUENCE</scope>
    <source>
        <strain evidence="1">IBT 16125</strain>
    </source>
</reference>
<reference evidence="1" key="1">
    <citation type="submission" date="2022-12" db="EMBL/GenBank/DDBJ databases">
        <authorList>
            <person name="Petersen C."/>
        </authorList>
    </citation>
    <scope>NUCLEOTIDE SEQUENCE</scope>
    <source>
        <strain evidence="1">IBT 16125</strain>
    </source>
</reference>
<dbReference type="Proteomes" id="UP001213681">
    <property type="component" value="Unassembled WGS sequence"/>
</dbReference>
<organism evidence="1 2">
    <name type="scientific">Penicillium daleae</name>
    <dbReference type="NCBI Taxonomy" id="63821"/>
    <lineage>
        <taxon>Eukaryota</taxon>
        <taxon>Fungi</taxon>
        <taxon>Dikarya</taxon>
        <taxon>Ascomycota</taxon>
        <taxon>Pezizomycotina</taxon>
        <taxon>Eurotiomycetes</taxon>
        <taxon>Eurotiomycetidae</taxon>
        <taxon>Eurotiales</taxon>
        <taxon>Aspergillaceae</taxon>
        <taxon>Penicillium</taxon>
    </lineage>
</organism>
<dbReference type="GeneID" id="81600713"/>
<proteinExistence type="predicted"/>
<comment type="caution">
    <text evidence="1">The sequence shown here is derived from an EMBL/GenBank/DDBJ whole genome shotgun (WGS) entry which is preliminary data.</text>
</comment>
<sequence length="68" mass="7763">MNWAVAVFGAMLLVAIGFWFTKGKRAYLRTDGALGEVFRAAQLESLVQEFVKVIQYSKFPLRFNVTFN</sequence>
<dbReference type="AlphaFoldDB" id="A0AAD6G2P0"/>
<dbReference type="RefSeq" id="XP_056766174.1">
    <property type="nucleotide sequence ID" value="XM_056910470.1"/>
</dbReference>
<keyword evidence="2" id="KW-1185">Reference proteome</keyword>
<evidence type="ECO:0000313" key="1">
    <source>
        <dbReference type="EMBL" id="KAJ5450639.1"/>
    </source>
</evidence>
<protein>
    <submittedName>
        <fullName evidence="1">Uncharacterized protein</fullName>
    </submittedName>
</protein>
<gene>
    <name evidence="1" type="ORF">N7458_007088</name>
</gene>
<name>A0AAD6G2P0_9EURO</name>